<evidence type="ECO:0000259" key="2">
    <source>
        <dbReference type="PROSITE" id="PS51154"/>
    </source>
</evidence>
<dbReference type="PROSITE" id="PS51154">
    <property type="entry name" value="MACRO"/>
    <property type="match status" value="1"/>
</dbReference>
<keyword evidence="4" id="KW-1185">Reference proteome</keyword>
<feature type="domain" description="Macro" evidence="2">
    <location>
        <begin position="141"/>
        <end position="331"/>
    </location>
</feature>
<feature type="compositionally biased region" description="Polar residues" evidence="1">
    <location>
        <begin position="75"/>
        <end position="91"/>
    </location>
</feature>
<dbReference type="SMART" id="SM00506">
    <property type="entry name" value="A1pp"/>
    <property type="match status" value="1"/>
</dbReference>
<dbReference type="Pfam" id="PF01661">
    <property type="entry name" value="Macro"/>
    <property type="match status" value="1"/>
</dbReference>
<accession>A0A3N0YZF0</accession>
<proteinExistence type="predicted"/>
<dbReference type="InterPro" id="IPR002589">
    <property type="entry name" value="Macro_dom"/>
</dbReference>
<sequence length="1071" mass="122041">MITIDLVPEDTGGKLEWVNSTQCRCGYGQIPWEEVRTAASVVNIRQREGTEVPPFIYSNKGGKDGFPKVRLFDENGSQVRNVPTRSWTDLTPNDLEDESERGSVALSFVPHRDEHEDAPDPSAPVENPESPSEESSSEEEEPLRIYFGKGTNLIILREGRLEQEEESDLLVNPTNKLLRQETGVAAALKGRAGQEFQDESNKLLQSRQSPLFIGDVILQRQGVPNGKPVLHVVGHEKGNGIELEEQLRTVMIVDIILDKICAVARENKYRSVAMPIILGEEFGFDETETGASLITELLRKTHQTDWPKLWMICHPNPTVLRNITKAVNENIKSGERGSEQKVRLREETSKLRADALEYVPDPQWPILRRVKTSRGKKEQVENPFPKLRLGESYETFRIGQGSYRPTHAKNRKKDTLLVKEDLWDEQYVPGITCGQVWSLLNGGNAVEILADTTLTQRAKRAILAQKDLTNRAALERIIRDAVGKERYDEYYSDAAADSDDTTSDSSSEDQTDSEEEERVLVRRESAPTPVRRPSTPRRLRFREKTVESDDQPDSDVDPPAGVSELNQHLEALHLGTPGQRSKAPNNNQRRPQLAGEVSAVRPKATLEELMQRDQEMKMLKKAKLKNTTVKGKVRELVRYGEQMRISGESIDSHILAEFGIHGGQKLAQTLEGLIPTDKEEVEQKQFEEKWFAVGSLSACQEIAERGVEGILKLIFRGVKRGALVGAREFLLYGPETLPEELERALIRYDRKTELIQADREKAHNKPAKSKDQNRRSGRDRKPYNRHETEKKKEMGKEWMIQNQSHFEIGGALLCSGCRTTHPKIRIDSYRVSGNGEKCACTWDGIRLRLCGGCVAGDRKLESSRSVWESLRVIKPLGFFREGIVTRFSRHPYIGMRESEKKAFLQTRYPIFPNDTRNSKDRAQREREELVREIVRKDRDNDLTSAESESMRWNLTLWMEPLKKCFPEVNMRVGSRGKLAWPYVRRGLQWQIRSWGSLAIEVAQEGGWVNSPDYNKDFRGSQIRSNVTKEKRTAKRKEKFEELEVAPVKDIEEHKVWGIGENVYTVGIQCKQ</sequence>
<feature type="region of interest" description="Disordered" evidence="1">
    <location>
        <begin position="74"/>
        <end position="100"/>
    </location>
</feature>
<feature type="compositionally biased region" description="Acidic residues" evidence="1">
    <location>
        <begin position="496"/>
        <end position="517"/>
    </location>
</feature>
<evidence type="ECO:0000313" key="4">
    <source>
        <dbReference type="Proteomes" id="UP000281406"/>
    </source>
</evidence>
<dbReference type="InterPro" id="IPR043472">
    <property type="entry name" value="Macro_dom-like"/>
</dbReference>
<feature type="region of interest" description="Disordered" evidence="1">
    <location>
        <begin position="575"/>
        <end position="598"/>
    </location>
</feature>
<dbReference type="AlphaFoldDB" id="A0A3N0YZF0"/>
<dbReference type="SUPFAM" id="SSF52949">
    <property type="entry name" value="Macro domain-like"/>
    <property type="match status" value="1"/>
</dbReference>
<evidence type="ECO:0000256" key="1">
    <source>
        <dbReference type="SAM" id="MobiDB-lite"/>
    </source>
</evidence>
<dbReference type="Proteomes" id="UP000281406">
    <property type="component" value="Unassembled WGS sequence"/>
</dbReference>
<comment type="caution">
    <text evidence="3">The sequence shown here is derived from an EMBL/GenBank/DDBJ whole genome shotgun (WGS) entry which is preliminary data.</text>
</comment>
<feature type="region of interest" description="Disordered" evidence="1">
    <location>
        <begin position="112"/>
        <end position="143"/>
    </location>
</feature>
<feature type="compositionally biased region" description="Acidic residues" evidence="1">
    <location>
        <begin position="131"/>
        <end position="141"/>
    </location>
</feature>
<reference evidence="3 4" key="1">
    <citation type="submission" date="2018-10" db="EMBL/GenBank/DDBJ databases">
        <title>Genome assembly for a Yunnan-Guizhou Plateau 3E fish, Anabarilius grahami (Regan), and its evolutionary and genetic applications.</title>
        <authorList>
            <person name="Jiang W."/>
        </authorList>
    </citation>
    <scope>NUCLEOTIDE SEQUENCE [LARGE SCALE GENOMIC DNA]</scope>
    <source>
        <strain evidence="3">AG-KIZ</strain>
        <tissue evidence="3">Muscle</tissue>
    </source>
</reference>
<organism evidence="3 4">
    <name type="scientific">Anabarilius grahami</name>
    <name type="common">Kanglang fish</name>
    <name type="synonym">Barilius grahami</name>
    <dbReference type="NCBI Taxonomy" id="495550"/>
    <lineage>
        <taxon>Eukaryota</taxon>
        <taxon>Metazoa</taxon>
        <taxon>Chordata</taxon>
        <taxon>Craniata</taxon>
        <taxon>Vertebrata</taxon>
        <taxon>Euteleostomi</taxon>
        <taxon>Actinopterygii</taxon>
        <taxon>Neopterygii</taxon>
        <taxon>Teleostei</taxon>
        <taxon>Ostariophysi</taxon>
        <taxon>Cypriniformes</taxon>
        <taxon>Xenocyprididae</taxon>
        <taxon>Xenocypridinae</taxon>
        <taxon>Xenocypridinae incertae sedis</taxon>
        <taxon>Anabarilius</taxon>
    </lineage>
</organism>
<name>A0A3N0YZF0_ANAGA</name>
<feature type="region of interest" description="Disordered" evidence="1">
    <location>
        <begin position="491"/>
        <end position="562"/>
    </location>
</feature>
<evidence type="ECO:0000313" key="3">
    <source>
        <dbReference type="EMBL" id="ROL51254.1"/>
    </source>
</evidence>
<dbReference type="Gene3D" id="3.40.220.10">
    <property type="entry name" value="Leucine Aminopeptidase, subunit E, domain 1"/>
    <property type="match status" value="1"/>
</dbReference>
<feature type="region of interest" description="Disordered" evidence="1">
    <location>
        <begin position="757"/>
        <end position="793"/>
    </location>
</feature>
<gene>
    <name evidence="3" type="ORF">DPX16_1496</name>
</gene>
<feature type="compositionally biased region" description="Polar residues" evidence="1">
    <location>
        <begin position="578"/>
        <end position="590"/>
    </location>
</feature>
<dbReference type="EMBL" id="RJVU01019022">
    <property type="protein sequence ID" value="ROL51254.1"/>
    <property type="molecule type" value="Genomic_DNA"/>
</dbReference>
<protein>
    <submittedName>
        <fullName evidence="3">Poly [ADP-ribose] polymerase 14</fullName>
    </submittedName>
</protein>
<dbReference type="OrthoDB" id="6133115at2759"/>